<dbReference type="SUPFAM" id="SSF101478">
    <property type="entry name" value="ADP-ribosylglycohydrolase"/>
    <property type="match status" value="1"/>
</dbReference>
<accession>Z9JSK1</accession>
<keyword evidence="3" id="KW-0460">Magnesium</keyword>
<feature type="binding site" evidence="3">
    <location>
        <position position="56"/>
    </location>
    <ligand>
        <name>Mg(2+)</name>
        <dbReference type="ChEBI" id="CHEBI:18420"/>
        <label>1</label>
    </ligand>
</feature>
<comment type="similarity">
    <text evidence="1">Belongs to the ADP-ribosylglycohydrolase family.</text>
</comment>
<keyword evidence="3" id="KW-0479">Metal-binding</keyword>
<dbReference type="AlphaFoldDB" id="Z9JSK1"/>
<keyword evidence="2 4" id="KW-0378">Hydrolase</keyword>
<dbReference type="RefSeq" id="WP_051486787.1">
    <property type="nucleotide sequence ID" value="NZ_KK069993.1"/>
</dbReference>
<dbReference type="Pfam" id="PF03747">
    <property type="entry name" value="ADP_ribosyl_GH"/>
    <property type="match status" value="1"/>
</dbReference>
<evidence type="ECO:0000313" key="5">
    <source>
        <dbReference type="Proteomes" id="UP000023067"/>
    </source>
</evidence>
<comment type="cofactor">
    <cofactor evidence="3">
        <name>Mg(2+)</name>
        <dbReference type="ChEBI" id="CHEBI:18420"/>
    </cofactor>
    <text evidence="3">Binds 2 magnesium ions per subunit.</text>
</comment>
<dbReference type="InterPro" id="IPR036705">
    <property type="entry name" value="Ribosyl_crysJ1_sf"/>
</dbReference>
<sequence length="319" mass="33194">MRLSTIQQDRAIGAILGSAAGDALGAPYEFQPSIGPDAPVTMRAGGPWGLGEWTDDTSMALPILWALAEGRSLEEEATLDRIVATWADWARDAKDVGIQTRQVLATARTAADARAATRALHADTGRTAGNGSLMRTGPVALGYLDAPDAVLAVVARRLSDLTHADPEAGDGCVLWSLAIRRAILDGALDLRAGLTQLPAARRELWAGRIDEAEARMPWEFTNNGWVVAAMQAAWSAIVHAEGLEERLAMAVRAGDDTDTVAAIAGSLAGAAEGASAVPGEWRRELHGWAGEATGTAQGLEAWAASAVASGGEQSGSARC</sequence>
<evidence type="ECO:0000256" key="3">
    <source>
        <dbReference type="PIRSR" id="PIRSR605502-1"/>
    </source>
</evidence>
<comment type="caution">
    <text evidence="4">The sequence shown here is derived from an EMBL/GenBank/DDBJ whole genome shotgun (WGS) entry which is preliminary data.</text>
</comment>
<evidence type="ECO:0000256" key="2">
    <source>
        <dbReference type="ARBA" id="ARBA00022801"/>
    </source>
</evidence>
<dbReference type="STRING" id="396014.BF93_17550"/>
<dbReference type="GO" id="GO:0046872">
    <property type="term" value="F:metal ion binding"/>
    <property type="evidence" value="ECO:0007669"/>
    <property type="project" value="UniProtKB-KW"/>
</dbReference>
<dbReference type="eggNOG" id="COG1397">
    <property type="taxonomic scope" value="Bacteria"/>
</dbReference>
<feature type="binding site" evidence="3">
    <location>
        <position position="259"/>
    </location>
    <ligand>
        <name>Mg(2+)</name>
        <dbReference type="ChEBI" id="CHEBI:18420"/>
        <label>1</label>
    </ligand>
</feature>
<reference evidence="4 5" key="1">
    <citation type="submission" date="2014-02" db="EMBL/GenBank/DDBJ databases">
        <title>Genome sequence of Brachybacterium phenoliresistens strain W13A50.</title>
        <authorList>
            <person name="Wang X."/>
        </authorList>
    </citation>
    <scope>NUCLEOTIDE SEQUENCE [LARGE SCALE GENOMIC DNA]</scope>
    <source>
        <strain evidence="4 5">W13A50</strain>
    </source>
</reference>
<feature type="binding site" evidence="3">
    <location>
        <position position="258"/>
    </location>
    <ligand>
        <name>Mg(2+)</name>
        <dbReference type="ChEBI" id="CHEBI:18420"/>
        <label>1</label>
    </ligand>
</feature>
<name>Z9JSK1_9MICO</name>
<feature type="binding site" evidence="3">
    <location>
        <position position="54"/>
    </location>
    <ligand>
        <name>Mg(2+)</name>
        <dbReference type="ChEBI" id="CHEBI:18420"/>
        <label>1</label>
    </ligand>
</feature>
<proteinExistence type="inferred from homology"/>
<gene>
    <name evidence="4" type="ORF">BF93_17550</name>
</gene>
<evidence type="ECO:0000313" key="4">
    <source>
        <dbReference type="EMBL" id="EWS81355.1"/>
    </source>
</evidence>
<dbReference type="InterPro" id="IPR050792">
    <property type="entry name" value="ADP-ribosylglycohydrolase"/>
</dbReference>
<dbReference type="PANTHER" id="PTHR16222">
    <property type="entry name" value="ADP-RIBOSYLGLYCOHYDROLASE"/>
    <property type="match status" value="1"/>
</dbReference>
<dbReference type="HOGENOM" id="CLU_024566_4_0_11"/>
<dbReference type="Proteomes" id="UP000023067">
    <property type="component" value="Unassembled WGS sequence"/>
</dbReference>
<dbReference type="GO" id="GO:0016787">
    <property type="term" value="F:hydrolase activity"/>
    <property type="evidence" value="ECO:0007669"/>
    <property type="project" value="UniProtKB-KW"/>
</dbReference>
<dbReference type="EMBL" id="JDYK01000008">
    <property type="protein sequence ID" value="EWS81355.1"/>
    <property type="molecule type" value="Genomic_DNA"/>
</dbReference>
<dbReference type="OrthoDB" id="9798107at2"/>
<feature type="binding site" evidence="3">
    <location>
        <position position="55"/>
    </location>
    <ligand>
        <name>Mg(2+)</name>
        <dbReference type="ChEBI" id="CHEBI:18420"/>
        <label>1</label>
    </ligand>
</feature>
<dbReference type="InterPro" id="IPR005502">
    <property type="entry name" value="Ribosyl_crysJ1"/>
</dbReference>
<dbReference type="PANTHER" id="PTHR16222:SF24">
    <property type="entry name" value="ADP-RIBOSYLHYDROLASE ARH3"/>
    <property type="match status" value="1"/>
</dbReference>
<organism evidence="4 5">
    <name type="scientific">Brachybacterium phenoliresistens</name>
    <dbReference type="NCBI Taxonomy" id="396014"/>
    <lineage>
        <taxon>Bacteria</taxon>
        <taxon>Bacillati</taxon>
        <taxon>Actinomycetota</taxon>
        <taxon>Actinomycetes</taxon>
        <taxon>Micrococcales</taxon>
        <taxon>Dermabacteraceae</taxon>
        <taxon>Brachybacterium</taxon>
    </lineage>
</organism>
<protein>
    <submittedName>
        <fullName evidence="4">Ribosylglycohydrolase</fullName>
    </submittedName>
</protein>
<dbReference type="PATRIC" id="fig|396014.3.peg.1852"/>
<feature type="binding site" evidence="3">
    <location>
        <position position="256"/>
    </location>
    <ligand>
        <name>Mg(2+)</name>
        <dbReference type="ChEBI" id="CHEBI:18420"/>
        <label>1</label>
    </ligand>
</feature>
<dbReference type="Gene3D" id="1.10.4080.10">
    <property type="entry name" value="ADP-ribosylation/Crystallin J1"/>
    <property type="match status" value="1"/>
</dbReference>
<evidence type="ECO:0000256" key="1">
    <source>
        <dbReference type="ARBA" id="ARBA00010702"/>
    </source>
</evidence>
<keyword evidence="5" id="KW-1185">Reference proteome</keyword>